<evidence type="ECO:0000313" key="3">
    <source>
        <dbReference type="Proteomes" id="UP000438120"/>
    </source>
</evidence>
<name>A0A6A8MBI7_9LACO</name>
<evidence type="ECO:0000313" key="2">
    <source>
        <dbReference type="EMBL" id="MST86493.1"/>
    </source>
</evidence>
<dbReference type="OrthoDB" id="2237189at2"/>
<comment type="caution">
    <text evidence="2">The sequence shown here is derived from an EMBL/GenBank/DDBJ whole genome shotgun (WGS) entry which is preliminary data.</text>
</comment>
<dbReference type="Proteomes" id="UP000438120">
    <property type="component" value="Unassembled WGS sequence"/>
</dbReference>
<accession>A0A6A8MBI7</accession>
<keyword evidence="1" id="KW-0812">Transmembrane</keyword>
<reference evidence="2 3" key="1">
    <citation type="submission" date="2019-08" db="EMBL/GenBank/DDBJ databases">
        <title>In-depth cultivation of the pig gut microbiome towards novel bacterial diversity and tailored functional studies.</title>
        <authorList>
            <person name="Wylensek D."/>
            <person name="Hitch T.C.A."/>
            <person name="Clavel T."/>
        </authorList>
    </citation>
    <scope>NUCLEOTIDE SEQUENCE [LARGE SCALE GENOMIC DNA]</scope>
    <source>
        <strain evidence="2 3">Bifido-178-WT-2B</strain>
    </source>
</reference>
<protein>
    <submittedName>
        <fullName evidence="2">Uncharacterized protein</fullName>
    </submittedName>
</protein>
<evidence type="ECO:0000256" key="1">
    <source>
        <dbReference type="SAM" id="Phobius"/>
    </source>
</evidence>
<keyword evidence="1" id="KW-0472">Membrane</keyword>
<dbReference type="AlphaFoldDB" id="A0A6A8MBI7"/>
<keyword evidence="3" id="KW-1185">Reference proteome</keyword>
<proteinExistence type="predicted"/>
<dbReference type="RefSeq" id="WP_154486854.1">
    <property type="nucleotide sequence ID" value="NZ_VUMX01000004.1"/>
</dbReference>
<gene>
    <name evidence="2" type="ORF">FYJ62_02255</name>
</gene>
<organism evidence="2 3">
    <name type="scientific">Lactobacillus porci</name>
    <dbReference type="NCBI Taxonomy" id="2012477"/>
    <lineage>
        <taxon>Bacteria</taxon>
        <taxon>Bacillati</taxon>
        <taxon>Bacillota</taxon>
        <taxon>Bacilli</taxon>
        <taxon>Lactobacillales</taxon>
        <taxon>Lactobacillaceae</taxon>
        <taxon>Lactobacillus</taxon>
    </lineage>
</organism>
<sequence length="106" mass="11635">MSLLVLFGLAILLVGIAFTWYQLYHLLALDADLRGISHPKGTAFFLSNGQRGEGLLAYLLYRKRFPLTRISPEKQARSLRLKKMACVGIAIMAVGACVTVIGLSIL</sequence>
<dbReference type="EMBL" id="VUMX01000004">
    <property type="protein sequence ID" value="MST86493.1"/>
    <property type="molecule type" value="Genomic_DNA"/>
</dbReference>
<keyword evidence="1" id="KW-1133">Transmembrane helix</keyword>
<feature type="transmembrane region" description="Helical" evidence="1">
    <location>
        <begin position="84"/>
        <end position="105"/>
    </location>
</feature>